<comment type="subcellular location">
    <subcellularLocation>
        <location evidence="1">Cytoplasm</location>
    </subcellularLocation>
</comment>
<keyword evidence="4" id="KW-0963">Cytoplasm</keyword>
<dbReference type="GO" id="GO:0008033">
    <property type="term" value="P:tRNA processing"/>
    <property type="evidence" value="ECO:0007669"/>
    <property type="project" value="UniProtKB-KW"/>
</dbReference>
<gene>
    <name evidence="13" type="primary">sua5</name>
    <name evidence="13" type="ORF">SHELI_v1c10990</name>
</gene>
<dbReference type="PANTHER" id="PTHR17490">
    <property type="entry name" value="SUA5"/>
    <property type="match status" value="1"/>
</dbReference>
<sequence>MVLLNEEQIKRAINLLIKNDVIILPTDTIYGLSARAITDNQNKINNMKKSELNKPLIILVANVEQAKRFIDLTKEANDLLNSKEPTTVISKLKDSQTTYAIRLVKRDDIKEIITKVGPIYSTSVNISDEPHLKNKKDLEEFIDMDHCFFTENLENSPSNIVDLILNKKKR</sequence>
<evidence type="ECO:0000256" key="3">
    <source>
        <dbReference type="ARBA" id="ARBA00012584"/>
    </source>
</evidence>
<evidence type="ECO:0000256" key="2">
    <source>
        <dbReference type="ARBA" id="ARBA00007663"/>
    </source>
</evidence>
<dbReference type="Pfam" id="PF01300">
    <property type="entry name" value="Sua5_yciO_yrdC"/>
    <property type="match status" value="1"/>
</dbReference>
<dbReference type="PATRIC" id="fig|216938.3.peg.1118"/>
<dbReference type="PROSITE" id="PS51163">
    <property type="entry name" value="YRDC"/>
    <property type="match status" value="1"/>
</dbReference>
<dbReference type="SUPFAM" id="SSF55821">
    <property type="entry name" value="YrdC/RibB"/>
    <property type="match status" value="1"/>
</dbReference>
<dbReference type="STRING" id="216938.SHELI_v1c10990"/>
<keyword evidence="7" id="KW-0548">Nucleotidyltransferase</keyword>
<dbReference type="InterPro" id="IPR006070">
    <property type="entry name" value="Sua5-like_dom"/>
</dbReference>
<feature type="domain" description="YrdC-like" evidence="12">
    <location>
        <begin position="6"/>
        <end position="170"/>
    </location>
</feature>
<evidence type="ECO:0000256" key="7">
    <source>
        <dbReference type="ARBA" id="ARBA00022695"/>
    </source>
</evidence>
<evidence type="ECO:0000259" key="12">
    <source>
        <dbReference type="PROSITE" id="PS51163"/>
    </source>
</evidence>
<evidence type="ECO:0000256" key="10">
    <source>
        <dbReference type="ARBA" id="ARBA00029774"/>
    </source>
</evidence>
<keyword evidence="5" id="KW-0808">Transferase</keyword>
<evidence type="ECO:0000256" key="6">
    <source>
        <dbReference type="ARBA" id="ARBA00022694"/>
    </source>
</evidence>
<dbReference type="Gene3D" id="3.90.870.10">
    <property type="entry name" value="DHBP synthase"/>
    <property type="match status" value="1"/>
</dbReference>
<evidence type="ECO:0000256" key="5">
    <source>
        <dbReference type="ARBA" id="ARBA00022679"/>
    </source>
</evidence>
<evidence type="ECO:0000256" key="11">
    <source>
        <dbReference type="ARBA" id="ARBA00048366"/>
    </source>
</evidence>
<dbReference type="EC" id="2.7.7.87" evidence="3"/>
<evidence type="ECO:0000313" key="13">
    <source>
        <dbReference type="EMBL" id="AOG61046.1"/>
    </source>
</evidence>
<dbReference type="Proteomes" id="UP000094378">
    <property type="component" value="Chromosome"/>
</dbReference>
<name>A0A1B3SM88_9MOLU</name>
<dbReference type="GO" id="GO:0006450">
    <property type="term" value="P:regulation of translational fidelity"/>
    <property type="evidence" value="ECO:0007669"/>
    <property type="project" value="TreeGrafter"/>
</dbReference>
<evidence type="ECO:0000313" key="14">
    <source>
        <dbReference type="Proteomes" id="UP000094378"/>
    </source>
</evidence>
<accession>A0A1B3SM88</accession>
<comment type="similarity">
    <text evidence="2">Belongs to the SUA5 family.</text>
</comment>
<dbReference type="GO" id="GO:0061710">
    <property type="term" value="F:L-threonylcarbamoyladenylate synthase"/>
    <property type="evidence" value="ECO:0007669"/>
    <property type="project" value="UniProtKB-EC"/>
</dbReference>
<keyword evidence="9" id="KW-0067">ATP-binding</keyword>
<evidence type="ECO:0000256" key="9">
    <source>
        <dbReference type="ARBA" id="ARBA00022840"/>
    </source>
</evidence>
<dbReference type="InterPro" id="IPR017945">
    <property type="entry name" value="DHBP_synth_RibB-like_a/b_dom"/>
</dbReference>
<evidence type="ECO:0000256" key="8">
    <source>
        <dbReference type="ARBA" id="ARBA00022741"/>
    </source>
</evidence>
<dbReference type="AlphaFoldDB" id="A0A1B3SM88"/>
<dbReference type="GO" id="GO:0005524">
    <property type="term" value="F:ATP binding"/>
    <property type="evidence" value="ECO:0007669"/>
    <property type="project" value="UniProtKB-KW"/>
</dbReference>
<reference evidence="13 14" key="1">
    <citation type="submission" date="2016-08" db="EMBL/GenBank/DDBJ databases">
        <title>Complete genome sequence of Spiroplasma helicoides TABS-2 (DSM 22551).</title>
        <authorList>
            <person name="Shen W.-Y."/>
            <person name="Lo W.-S."/>
            <person name="Lai Y.-C."/>
            <person name="Kuo C.-H."/>
        </authorList>
    </citation>
    <scope>NUCLEOTIDE SEQUENCE [LARGE SCALE GENOMIC DNA]</scope>
    <source>
        <strain evidence="13 14">TABS-2</strain>
    </source>
</reference>
<keyword evidence="6" id="KW-0819">tRNA processing</keyword>
<comment type="catalytic activity">
    <reaction evidence="11">
        <text>L-threonine + hydrogencarbonate + ATP = L-threonylcarbamoyladenylate + diphosphate + H2O</text>
        <dbReference type="Rhea" id="RHEA:36407"/>
        <dbReference type="ChEBI" id="CHEBI:15377"/>
        <dbReference type="ChEBI" id="CHEBI:17544"/>
        <dbReference type="ChEBI" id="CHEBI:30616"/>
        <dbReference type="ChEBI" id="CHEBI:33019"/>
        <dbReference type="ChEBI" id="CHEBI:57926"/>
        <dbReference type="ChEBI" id="CHEBI:73682"/>
        <dbReference type="EC" id="2.7.7.87"/>
    </reaction>
</comment>
<dbReference type="RefSeq" id="WP_084449281.1">
    <property type="nucleotide sequence ID" value="NZ_CP017015.1"/>
</dbReference>
<evidence type="ECO:0000256" key="4">
    <source>
        <dbReference type="ARBA" id="ARBA00022490"/>
    </source>
</evidence>
<dbReference type="KEGG" id="shj:SHELI_v1c10990"/>
<dbReference type="GO" id="GO:0000049">
    <property type="term" value="F:tRNA binding"/>
    <property type="evidence" value="ECO:0007669"/>
    <property type="project" value="TreeGrafter"/>
</dbReference>
<dbReference type="GO" id="GO:0003725">
    <property type="term" value="F:double-stranded RNA binding"/>
    <property type="evidence" value="ECO:0007669"/>
    <property type="project" value="InterPro"/>
</dbReference>
<dbReference type="InterPro" id="IPR050156">
    <property type="entry name" value="TC-AMP_synthase_SUA5"/>
</dbReference>
<dbReference type="PANTHER" id="PTHR17490:SF16">
    <property type="entry name" value="THREONYLCARBAMOYL-AMP SYNTHASE"/>
    <property type="match status" value="1"/>
</dbReference>
<protein>
    <recommendedName>
        <fullName evidence="10">L-threonylcarbamoyladenylate synthase</fullName>
        <ecNumber evidence="3">2.7.7.87</ecNumber>
    </recommendedName>
    <alternativeName>
        <fullName evidence="10">L-threonylcarbamoyladenylate synthase</fullName>
    </alternativeName>
</protein>
<keyword evidence="14" id="KW-1185">Reference proteome</keyword>
<dbReference type="OrthoDB" id="398568at2"/>
<proteinExistence type="inferred from homology"/>
<organism evidence="13 14">
    <name type="scientific">Spiroplasma helicoides</name>
    <dbReference type="NCBI Taxonomy" id="216938"/>
    <lineage>
        <taxon>Bacteria</taxon>
        <taxon>Bacillati</taxon>
        <taxon>Mycoplasmatota</taxon>
        <taxon>Mollicutes</taxon>
        <taxon>Entomoplasmatales</taxon>
        <taxon>Spiroplasmataceae</taxon>
        <taxon>Spiroplasma</taxon>
    </lineage>
</organism>
<keyword evidence="8" id="KW-0547">Nucleotide-binding</keyword>
<dbReference type="GO" id="GO:0005737">
    <property type="term" value="C:cytoplasm"/>
    <property type="evidence" value="ECO:0007669"/>
    <property type="project" value="UniProtKB-SubCell"/>
</dbReference>
<evidence type="ECO:0000256" key="1">
    <source>
        <dbReference type="ARBA" id="ARBA00004496"/>
    </source>
</evidence>
<dbReference type="EMBL" id="CP017015">
    <property type="protein sequence ID" value="AOG61046.1"/>
    <property type="molecule type" value="Genomic_DNA"/>
</dbReference>